<proteinExistence type="predicted"/>
<evidence type="ECO:0000313" key="2">
    <source>
        <dbReference type="Proteomes" id="UP000811545"/>
    </source>
</evidence>
<reference evidence="1 2" key="1">
    <citation type="journal article" date="2021" name="bioRxiv">
        <title>Unique metabolic strategies in Hadean analogues reveal hints for primordial physiology.</title>
        <authorList>
            <person name="Nobu M.K."/>
            <person name="Nakai R."/>
            <person name="Tamazawa S."/>
            <person name="Mori H."/>
            <person name="Toyoda A."/>
            <person name="Ijiri A."/>
            <person name="Suzuki S."/>
            <person name="Kurokawa K."/>
            <person name="Kamagata Y."/>
            <person name="Tamaki H."/>
        </authorList>
    </citation>
    <scope>NUCLEOTIDE SEQUENCE [LARGE SCALE GENOMIC DNA]</scope>
    <source>
        <strain evidence="1">BS525</strain>
    </source>
</reference>
<comment type="caution">
    <text evidence="1">The sequence shown here is derived from an EMBL/GenBank/DDBJ whole genome shotgun (WGS) entry which is preliminary data.</text>
</comment>
<sequence length="100" mass="10976">MKAPPTKILLFGNIKILLTVELKPLPILKLLSIVPSEFSRIILLKATLLYDVNCPPTNILPSPCNFTERVVALNSTPILRKVVSIEASAFNLIILLAENA</sequence>
<protein>
    <submittedName>
        <fullName evidence="1">Uncharacterized protein</fullName>
    </submittedName>
</protein>
<dbReference type="Proteomes" id="UP000811545">
    <property type="component" value="Unassembled WGS sequence"/>
</dbReference>
<evidence type="ECO:0000313" key="1">
    <source>
        <dbReference type="EMBL" id="MBT9146194.1"/>
    </source>
</evidence>
<dbReference type="AlphaFoldDB" id="A0A9E2BIX9"/>
<dbReference type="EMBL" id="QLTW01000371">
    <property type="protein sequence ID" value="MBT9146194.1"/>
    <property type="molecule type" value="Genomic_DNA"/>
</dbReference>
<name>A0A9E2BIX9_PSYF1</name>
<accession>A0A9E2BIX9</accession>
<gene>
    <name evidence="1" type="ORF">DDT42_02076</name>
</gene>
<organism evidence="1 2">
    <name type="scientific">Psychracetigena formicireducens</name>
    <dbReference type="NCBI Taxonomy" id="2986056"/>
    <lineage>
        <taxon>Bacteria</taxon>
        <taxon>Bacillati</taxon>
        <taxon>Candidatus Lithacetigenota</taxon>
        <taxon>Candidatus Psychracetigena</taxon>
    </lineage>
</organism>